<feature type="signal peptide" evidence="1">
    <location>
        <begin position="1"/>
        <end position="27"/>
    </location>
</feature>
<feature type="non-terminal residue" evidence="2">
    <location>
        <position position="1"/>
    </location>
</feature>
<dbReference type="OrthoDB" id="5889693at2759"/>
<evidence type="ECO:0000313" key="2">
    <source>
        <dbReference type="EMBL" id="RCN43722.1"/>
    </source>
</evidence>
<proteinExistence type="predicted"/>
<accession>A0A368GH92</accession>
<dbReference type="Proteomes" id="UP000252519">
    <property type="component" value="Unassembled WGS sequence"/>
</dbReference>
<feature type="chain" id="PRO_5016826072" description="Ig-like domain-containing protein" evidence="1">
    <location>
        <begin position="28"/>
        <end position="294"/>
    </location>
</feature>
<dbReference type="EMBL" id="JOJR01000148">
    <property type="protein sequence ID" value="RCN43722.1"/>
    <property type="molecule type" value="Genomic_DNA"/>
</dbReference>
<organism evidence="2 3">
    <name type="scientific">Ancylostoma caninum</name>
    <name type="common">Dog hookworm</name>
    <dbReference type="NCBI Taxonomy" id="29170"/>
    <lineage>
        <taxon>Eukaryota</taxon>
        <taxon>Metazoa</taxon>
        <taxon>Ecdysozoa</taxon>
        <taxon>Nematoda</taxon>
        <taxon>Chromadorea</taxon>
        <taxon>Rhabditida</taxon>
        <taxon>Rhabditina</taxon>
        <taxon>Rhabditomorpha</taxon>
        <taxon>Strongyloidea</taxon>
        <taxon>Ancylostomatidae</taxon>
        <taxon>Ancylostomatinae</taxon>
        <taxon>Ancylostoma</taxon>
    </lineage>
</organism>
<comment type="caution">
    <text evidence="2">The sequence shown here is derived from an EMBL/GenBank/DDBJ whole genome shotgun (WGS) entry which is preliminary data.</text>
</comment>
<name>A0A368GH92_ANCCA</name>
<sequence>LVGHNAFRQYKHVFGLLILLVVSVVTAEPINEESSFNFTVTKGSDMKFYCWPLRRSLLWLDLEHPIWTYEGVDNTTMAIDGYFSASLAVIKDGVISCVVRPTFMKKPIRRVRYHIKTVLDEQVLDPPMEPRSIKSTVNSNGSRVVNLAWEMKWKEKTPSSKMIIYVKNFYESGSTVYVGNFDWFDLPPDTTNFSFFMKRAKCVVEIVVSAFLSDGLETKSTPREAFIAPYFLAYFNINIGRIISHETSRSDEPIKTDTAEATQKRFPLAKIQVTHSDSWAAKEQHELALQAVIP</sequence>
<reference evidence="2 3" key="1">
    <citation type="submission" date="2014-10" db="EMBL/GenBank/DDBJ databases">
        <title>Draft genome of the hookworm Ancylostoma caninum.</title>
        <authorList>
            <person name="Mitreva M."/>
        </authorList>
    </citation>
    <scope>NUCLEOTIDE SEQUENCE [LARGE SCALE GENOMIC DNA]</scope>
    <source>
        <strain evidence="2 3">Baltimore</strain>
    </source>
</reference>
<keyword evidence="1" id="KW-0732">Signal</keyword>
<keyword evidence="3" id="KW-1185">Reference proteome</keyword>
<protein>
    <recommendedName>
        <fullName evidence="4">Ig-like domain-containing protein</fullName>
    </recommendedName>
</protein>
<gene>
    <name evidence="2" type="ORF">ANCCAN_10286</name>
</gene>
<evidence type="ECO:0000313" key="3">
    <source>
        <dbReference type="Proteomes" id="UP000252519"/>
    </source>
</evidence>
<evidence type="ECO:0000256" key="1">
    <source>
        <dbReference type="SAM" id="SignalP"/>
    </source>
</evidence>
<dbReference type="AlphaFoldDB" id="A0A368GH92"/>
<evidence type="ECO:0008006" key="4">
    <source>
        <dbReference type="Google" id="ProtNLM"/>
    </source>
</evidence>